<gene>
    <name evidence="2" type="ORF">HKW67_12300</name>
</gene>
<reference evidence="2 3" key="1">
    <citation type="submission" date="2020-05" db="EMBL/GenBank/DDBJ databases">
        <title>Complete genome sequence of Gemmatimonas greenlandica TET16.</title>
        <authorList>
            <person name="Zeng Y."/>
        </authorList>
    </citation>
    <scope>NUCLEOTIDE SEQUENCE [LARGE SCALE GENOMIC DNA]</scope>
    <source>
        <strain evidence="2 3">TET16</strain>
    </source>
</reference>
<sequence length="259" mass="27387">MSPLPFTPGHGWFGGLADTLAVNGFTTTHRGTGPLIAVVWREPAVVAMRVVLRGREEGGALVPIGYLHVAGDSSAVAFVGEDDLAARLVVTRRAWDWGLAMPTLWLDGVFAGRSVSDPRPVVLEAWSAPDTLRLSATSAAFTGSRAVALTPVIGWALIQTVFAIGGSFALLAHVCWLAALMVPIGWWGIQAGARSWRVLGIAMLWLWVGAAAMPRFFGVAPVGMRDWLLMMALLAAGAAAGRYAANTPRRSSASSISRT</sequence>
<evidence type="ECO:0000313" key="3">
    <source>
        <dbReference type="Proteomes" id="UP000500938"/>
    </source>
</evidence>
<dbReference type="RefSeq" id="WP_171225667.1">
    <property type="nucleotide sequence ID" value="NZ_CP053085.1"/>
</dbReference>
<organism evidence="2 3">
    <name type="scientific">Gemmatimonas groenlandica</name>
    <dbReference type="NCBI Taxonomy" id="2732249"/>
    <lineage>
        <taxon>Bacteria</taxon>
        <taxon>Pseudomonadati</taxon>
        <taxon>Gemmatimonadota</taxon>
        <taxon>Gemmatimonadia</taxon>
        <taxon>Gemmatimonadales</taxon>
        <taxon>Gemmatimonadaceae</taxon>
        <taxon>Gemmatimonas</taxon>
    </lineage>
</organism>
<dbReference type="Proteomes" id="UP000500938">
    <property type="component" value="Chromosome"/>
</dbReference>
<keyword evidence="1" id="KW-0472">Membrane</keyword>
<name>A0A6M4ITR5_9BACT</name>
<keyword evidence="3" id="KW-1185">Reference proteome</keyword>
<proteinExistence type="predicted"/>
<protein>
    <submittedName>
        <fullName evidence="2">Uncharacterized protein</fullName>
    </submittedName>
</protein>
<accession>A0A6M4ITR5</accession>
<keyword evidence="1" id="KW-1133">Transmembrane helix</keyword>
<feature type="transmembrane region" description="Helical" evidence="1">
    <location>
        <begin position="170"/>
        <end position="189"/>
    </location>
</feature>
<dbReference type="EMBL" id="CP053085">
    <property type="protein sequence ID" value="QJR36232.1"/>
    <property type="molecule type" value="Genomic_DNA"/>
</dbReference>
<evidence type="ECO:0000313" key="2">
    <source>
        <dbReference type="EMBL" id="QJR36232.1"/>
    </source>
</evidence>
<dbReference type="AlphaFoldDB" id="A0A6M4ITR5"/>
<keyword evidence="1" id="KW-0812">Transmembrane</keyword>
<feature type="transmembrane region" description="Helical" evidence="1">
    <location>
        <begin position="227"/>
        <end position="245"/>
    </location>
</feature>
<dbReference type="KEGG" id="ggr:HKW67_12300"/>
<evidence type="ECO:0000256" key="1">
    <source>
        <dbReference type="SAM" id="Phobius"/>
    </source>
</evidence>
<feature type="transmembrane region" description="Helical" evidence="1">
    <location>
        <begin position="196"/>
        <end position="215"/>
    </location>
</feature>